<name>A0A250ICH3_9BACT</name>
<organism evidence="1 2">
    <name type="scientific">Melittangium boletus DSM 14713</name>
    <dbReference type="NCBI Taxonomy" id="1294270"/>
    <lineage>
        <taxon>Bacteria</taxon>
        <taxon>Pseudomonadati</taxon>
        <taxon>Myxococcota</taxon>
        <taxon>Myxococcia</taxon>
        <taxon>Myxococcales</taxon>
        <taxon>Cystobacterineae</taxon>
        <taxon>Archangiaceae</taxon>
        <taxon>Melittangium</taxon>
    </lineage>
</organism>
<dbReference type="KEGG" id="mbd:MEBOL_002382"/>
<keyword evidence="2" id="KW-1185">Reference proteome</keyword>
<evidence type="ECO:0000313" key="2">
    <source>
        <dbReference type="Proteomes" id="UP000217289"/>
    </source>
</evidence>
<dbReference type="PROSITE" id="PS51257">
    <property type="entry name" value="PROKAR_LIPOPROTEIN"/>
    <property type="match status" value="1"/>
</dbReference>
<dbReference type="EMBL" id="CP022163">
    <property type="protein sequence ID" value="ATB28933.1"/>
    <property type="molecule type" value="Genomic_DNA"/>
</dbReference>
<accession>A0A250ICH3</accession>
<evidence type="ECO:0000313" key="1">
    <source>
        <dbReference type="EMBL" id="ATB28933.1"/>
    </source>
</evidence>
<protein>
    <recommendedName>
        <fullName evidence="3">Lipoprotein</fullName>
    </recommendedName>
</protein>
<sequence length="184" mass="20066">MQVTRLSLGSVVLLFSLSACTLFPFFRQADGDGAVSPEGNSSARAVLELQNMEFDGESLSGRLLVGVKEGSLTLDKRLVENVSVELKSIVDCVAHQPIDFLEVDSFPEPPRRDELLTLTPGYWYGTDVHFSLFDEHLTGKQPPECFEAELQLRAENGSVPGRLHVRAERSARPSSPLDGGVPGP</sequence>
<dbReference type="AlphaFoldDB" id="A0A250ICH3"/>
<dbReference type="Proteomes" id="UP000217289">
    <property type="component" value="Chromosome"/>
</dbReference>
<gene>
    <name evidence="1" type="ORF">MEBOL_002382</name>
</gene>
<proteinExistence type="predicted"/>
<reference evidence="1 2" key="1">
    <citation type="submission" date="2017-06" db="EMBL/GenBank/DDBJ databases">
        <authorList>
            <person name="Kim H.J."/>
            <person name="Triplett B.A."/>
        </authorList>
    </citation>
    <scope>NUCLEOTIDE SEQUENCE [LARGE SCALE GENOMIC DNA]</scope>
    <source>
        <strain evidence="1 2">DSM 14713</strain>
    </source>
</reference>
<dbReference type="OrthoDB" id="5525320at2"/>
<dbReference type="RefSeq" id="WP_157774901.1">
    <property type="nucleotide sequence ID" value="NZ_CP022163.1"/>
</dbReference>
<evidence type="ECO:0008006" key="3">
    <source>
        <dbReference type="Google" id="ProtNLM"/>
    </source>
</evidence>